<dbReference type="Proteomes" id="UP000272003">
    <property type="component" value="Chromosome"/>
</dbReference>
<dbReference type="GO" id="GO:0008324">
    <property type="term" value="F:monoatomic cation transmembrane transporter activity"/>
    <property type="evidence" value="ECO:0007669"/>
    <property type="project" value="InterPro"/>
</dbReference>
<dbReference type="InterPro" id="IPR014743">
    <property type="entry name" value="Cl-channel_core"/>
</dbReference>
<comment type="subcellular location">
    <subcellularLocation>
        <location evidence="1">Membrane</location>
        <topology evidence="1">Multi-pass membrane protein</topology>
    </subcellularLocation>
</comment>
<dbReference type="GO" id="GO:0005886">
    <property type="term" value="C:plasma membrane"/>
    <property type="evidence" value="ECO:0007669"/>
    <property type="project" value="TreeGrafter"/>
</dbReference>
<evidence type="ECO:0000256" key="8">
    <source>
        <dbReference type="SAM" id="Phobius"/>
    </source>
</evidence>
<feature type="domain" description="RCK C-terminal" evidence="9">
    <location>
        <begin position="406"/>
        <end position="492"/>
    </location>
</feature>
<feature type="transmembrane region" description="Helical" evidence="8">
    <location>
        <begin position="134"/>
        <end position="159"/>
    </location>
</feature>
<dbReference type="Gene3D" id="1.10.3080.10">
    <property type="entry name" value="Clc chloride channel"/>
    <property type="match status" value="1"/>
</dbReference>
<keyword evidence="5" id="KW-0406">Ion transport</keyword>
<dbReference type="InterPro" id="IPR006037">
    <property type="entry name" value="RCK_C"/>
</dbReference>
<keyword evidence="4 8" id="KW-1133">Transmembrane helix</keyword>
<protein>
    <submittedName>
        <fullName evidence="10">ClC family H(+)/Cl(-) exchange transporter</fullName>
    </submittedName>
</protein>
<name>A0A387AVB2_9LACO</name>
<dbReference type="GO" id="GO:0006813">
    <property type="term" value="P:potassium ion transport"/>
    <property type="evidence" value="ECO:0007669"/>
    <property type="project" value="InterPro"/>
</dbReference>
<evidence type="ECO:0000256" key="7">
    <source>
        <dbReference type="ARBA" id="ARBA00023214"/>
    </source>
</evidence>
<dbReference type="RefSeq" id="WP_120784889.1">
    <property type="nucleotide sequence ID" value="NZ_CP032626.1"/>
</dbReference>
<dbReference type="GO" id="GO:0005247">
    <property type="term" value="F:voltage-gated chloride channel activity"/>
    <property type="evidence" value="ECO:0007669"/>
    <property type="project" value="TreeGrafter"/>
</dbReference>
<dbReference type="PANTHER" id="PTHR45711:SF6">
    <property type="entry name" value="CHLORIDE CHANNEL PROTEIN"/>
    <property type="match status" value="1"/>
</dbReference>
<feature type="transmembrane region" description="Helical" evidence="8">
    <location>
        <begin position="338"/>
        <end position="365"/>
    </location>
</feature>
<gene>
    <name evidence="10" type="ORF">D7I45_04910</name>
</gene>
<dbReference type="PROSITE" id="PS51202">
    <property type="entry name" value="RCK_C"/>
    <property type="match status" value="1"/>
</dbReference>
<feature type="transmembrane region" description="Helical" evidence="8">
    <location>
        <begin position="207"/>
        <end position="225"/>
    </location>
</feature>
<evidence type="ECO:0000256" key="4">
    <source>
        <dbReference type="ARBA" id="ARBA00022989"/>
    </source>
</evidence>
<proteinExistence type="predicted"/>
<dbReference type="OrthoDB" id="9812438at2"/>
<keyword evidence="6 8" id="KW-0472">Membrane</keyword>
<keyword evidence="7" id="KW-0868">Chloride</keyword>
<dbReference type="PRINTS" id="PR00762">
    <property type="entry name" value="CLCHANNEL"/>
</dbReference>
<evidence type="ECO:0000259" key="9">
    <source>
        <dbReference type="PROSITE" id="PS51202"/>
    </source>
</evidence>
<dbReference type="Pfam" id="PF00654">
    <property type="entry name" value="Voltage_CLC"/>
    <property type="match status" value="1"/>
</dbReference>
<dbReference type="SUPFAM" id="SSF116726">
    <property type="entry name" value="TrkA C-terminal domain-like"/>
    <property type="match status" value="1"/>
</dbReference>
<dbReference type="AlphaFoldDB" id="A0A387AVB2"/>
<evidence type="ECO:0000313" key="11">
    <source>
        <dbReference type="Proteomes" id="UP000272003"/>
    </source>
</evidence>
<evidence type="ECO:0000313" key="10">
    <source>
        <dbReference type="EMBL" id="AYF93125.1"/>
    </source>
</evidence>
<feature type="transmembrane region" description="Helical" evidence="8">
    <location>
        <begin position="171"/>
        <end position="195"/>
    </location>
</feature>
<keyword evidence="3 8" id="KW-0812">Transmembrane</keyword>
<dbReference type="SUPFAM" id="SSF81340">
    <property type="entry name" value="Clc chloride channel"/>
    <property type="match status" value="1"/>
</dbReference>
<dbReference type="InterPro" id="IPR036721">
    <property type="entry name" value="RCK_C_sf"/>
</dbReference>
<evidence type="ECO:0000256" key="3">
    <source>
        <dbReference type="ARBA" id="ARBA00022692"/>
    </source>
</evidence>
<feature type="transmembrane region" description="Helical" evidence="8">
    <location>
        <begin position="377"/>
        <end position="398"/>
    </location>
</feature>
<feature type="transmembrane region" description="Helical" evidence="8">
    <location>
        <begin position="245"/>
        <end position="262"/>
    </location>
</feature>
<feature type="transmembrane region" description="Helical" evidence="8">
    <location>
        <begin position="309"/>
        <end position="329"/>
    </location>
</feature>
<evidence type="ECO:0000256" key="5">
    <source>
        <dbReference type="ARBA" id="ARBA00023065"/>
    </source>
</evidence>
<keyword evidence="2" id="KW-0813">Transport</keyword>
<evidence type="ECO:0000256" key="6">
    <source>
        <dbReference type="ARBA" id="ARBA00023136"/>
    </source>
</evidence>
<dbReference type="PANTHER" id="PTHR45711">
    <property type="entry name" value="CHLORIDE CHANNEL PROTEIN"/>
    <property type="match status" value="1"/>
</dbReference>
<dbReference type="Gene3D" id="3.30.70.1450">
    <property type="entry name" value="Regulator of K+ conductance, C-terminal domain"/>
    <property type="match status" value="1"/>
</dbReference>
<sequence>MVIGIIVGFVVSFFRISIEALSSQILKLAHFSIHNLLGVVILILINLLIAIFVYGLIKSDPNIKGSGIPQVEGQLNGELDYSWLSVLIKKFIGGVLSISSGLFLGREGPSIQLGASAAQGFASITHKKGVSKDCIIAGGSAAGLSAAFNAPIASTLFVLEEIYHNFSTPVWLVALSASISSNFVSTAIFGKIPVLHMSYSQVIPLHIYPYLILLGIMLGIGGRIYELCTLHINEWYKKLNKIPEIVWILLPFFLVIPLDMYLPHIVGGGSGLVLRIAQIAPSMSTLILFLLIRFSFSILSYATGLPGGIFLPMLTLGALLGGIFARILISLHVLPDTYFVNFIIISMSGFFACISKSPFTAILLITEMVGSLQNLMALAFVTLIAYEVTDLLGGSPIYNEMLQKLLSPQELSTSGKLVNMFFSVQLGSQLADKKVKDVQWPEGCIVCSITRNEKSLIPDGETVIKAGDNIELSTNRDNRGYVYTHVEKLALN</sequence>
<dbReference type="InterPro" id="IPR001807">
    <property type="entry name" value="ClC"/>
</dbReference>
<evidence type="ECO:0000256" key="2">
    <source>
        <dbReference type="ARBA" id="ARBA00022448"/>
    </source>
</evidence>
<reference evidence="10 11" key="1">
    <citation type="submission" date="2018-09" db="EMBL/GenBank/DDBJ databases">
        <title>Genome sequencing of strain BHWM-4.</title>
        <authorList>
            <person name="Heo J."/>
            <person name="Kim S.-J."/>
            <person name="Kwon S.-W."/>
        </authorList>
    </citation>
    <scope>NUCLEOTIDE SEQUENCE [LARGE SCALE GENOMIC DNA]</scope>
    <source>
        <strain evidence="10 11">BHWM-4</strain>
    </source>
</reference>
<feature type="transmembrane region" description="Helical" evidence="8">
    <location>
        <begin position="32"/>
        <end position="57"/>
    </location>
</feature>
<dbReference type="EMBL" id="CP032626">
    <property type="protein sequence ID" value="AYF93125.1"/>
    <property type="molecule type" value="Genomic_DNA"/>
</dbReference>
<evidence type="ECO:0000256" key="1">
    <source>
        <dbReference type="ARBA" id="ARBA00004141"/>
    </source>
</evidence>
<dbReference type="Pfam" id="PF02080">
    <property type="entry name" value="TrkA_C"/>
    <property type="match status" value="1"/>
</dbReference>
<organism evidence="10 11">
    <name type="scientific">Apilactobacillus bombintestini</name>
    <dbReference type="NCBI Taxonomy" id="2419772"/>
    <lineage>
        <taxon>Bacteria</taxon>
        <taxon>Bacillati</taxon>
        <taxon>Bacillota</taxon>
        <taxon>Bacilli</taxon>
        <taxon>Lactobacillales</taxon>
        <taxon>Lactobacillaceae</taxon>
        <taxon>Apilactobacillus</taxon>
    </lineage>
</organism>
<keyword evidence="11" id="KW-1185">Reference proteome</keyword>
<dbReference type="CDD" id="cd01031">
    <property type="entry name" value="EriC"/>
    <property type="match status" value="1"/>
</dbReference>
<feature type="transmembrane region" description="Helical" evidence="8">
    <location>
        <begin position="283"/>
        <end position="303"/>
    </location>
</feature>
<accession>A0A387AVB2</accession>
<dbReference type="KEGG" id="abom:D7I45_04910"/>